<proteinExistence type="inferred from homology"/>
<feature type="domain" description="HTH lysR-type" evidence="6">
    <location>
        <begin position="28"/>
        <end position="85"/>
    </location>
</feature>
<protein>
    <submittedName>
        <fullName evidence="7">LysR family transcriptional regulator</fullName>
    </submittedName>
</protein>
<dbReference type="EMBL" id="CP023247">
    <property type="protein sequence ID" value="ASZ49699.1"/>
    <property type="molecule type" value="Genomic_DNA"/>
</dbReference>
<keyword evidence="4" id="KW-0804">Transcription</keyword>
<dbReference type="PANTHER" id="PTHR30118:SF15">
    <property type="entry name" value="TRANSCRIPTIONAL REGULATORY PROTEIN"/>
    <property type="match status" value="1"/>
</dbReference>
<evidence type="ECO:0000256" key="5">
    <source>
        <dbReference type="SAM" id="MobiDB-lite"/>
    </source>
</evidence>
<accession>A0A249VZD8</accession>
<dbReference type="InterPro" id="IPR036388">
    <property type="entry name" value="WH-like_DNA-bd_sf"/>
</dbReference>
<reference evidence="7" key="1">
    <citation type="submission" date="2017-09" db="EMBL/GenBank/DDBJ databases">
        <authorList>
            <person name="Ehlers B."/>
            <person name="Leendertz F.H."/>
        </authorList>
    </citation>
    <scope>NUCLEOTIDE SEQUENCE</scope>
    <source>
        <strain evidence="7">MAVP-26</strain>
    </source>
</reference>
<evidence type="ECO:0000256" key="2">
    <source>
        <dbReference type="ARBA" id="ARBA00023015"/>
    </source>
</evidence>
<dbReference type="PROSITE" id="PS50931">
    <property type="entry name" value="HTH_LYSR"/>
    <property type="match status" value="1"/>
</dbReference>
<dbReference type="PRINTS" id="PR00039">
    <property type="entry name" value="HTHLYSR"/>
</dbReference>
<evidence type="ECO:0000256" key="4">
    <source>
        <dbReference type="ARBA" id="ARBA00023163"/>
    </source>
</evidence>
<dbReference type="GO" id="GO:0003700">
    <property type="term" value="F:DNA-binding transcription factor activity"/>
    <property type="evidence" value="ECO:0007669"/>
    <property type="project" value="InterPro"/>
</dbReference>
<evidence type="ECO:0000313" key="7">
    <source>
        <dbReference type="EMBL" id="ASZ49699.1"/>
    </source>
</evidence>
<keyword evidence="3" id="KW-0238">DNA-binding</keyword>
<name>A0A249VZD8_VIBPH</name>
<dbReference type="InterPro" id="IPR050389">
    <property type="entry name" value="LysR-type_TF"/>
</dbReference>
<evidence type="ECO:0000259" key="6">
    <source>
        <dbReference type="PROSITE" id="PS50931"/>
    </source>
</evidence>
<dbReference type="InterPro" id="IPR000847">
    <property type="entry name" value="LysR_HTH_N"/>
</dbReference>
<keyword evidence="2" id="KW-0805">Transcription regulation</keyword>
<dbReference type="RefSeq" id="WP_021448059.1">
    <property type="nucleotide sequence ID" value="NZ_CP023247.2"/>
</dbReference>
<feature type="compositionally biased region" description="Basic and acidic residues" evidence="5">
    <location>
        <begin position="9"/>
        <end position="18"/>
    </location>
</feature>
<feature type="region of interest" description="Disordered" evidence="5">
    <location>
        <begin position="1"/>
        <end position="23"/>
    </location>
</feature>
<gene>
    <name evidence="7" type="ORF">YA91_03545</name>
</gene>
<dbReference type="Pfam" id="PF00126">
    <property type="entry name" value="HTH_1"/>
    <property type="match status" value="1"/>
</dbReference>
<evidence type="ECO:0000256" key="3">
    <source>
        <dbReference type="ARBA" id="ARBA00023125"/>
    </source>
</evidence>
<dbReference type="SUPFAM" id="SSF46785">
    <property type="entry name" value="Winged helix' DNA-binding domain"/>
    <property type="match status" value="1"/>
</dbReference>
<dbReference type="Gene3D" id="3.40.190.10">
    <property type="entry name" value="Periplasmic binding protein-like II"/>
    <property type="match status" value="2"/>
</dbReference>
<dbReference type="InterPro" id="IPR005119">
    <property type="entry name" value="LysR_subst-bd"/>
</dbReference>
<dbReference type="PANTHER" id="PTHR30118">
    <property type="entry name" value="HTH-TYPE TRANSCRIPTIONAL REGULATOR LEUO-RELATED"/>
    <property type="match status" value="1"/>
</dbReference>
<dbReference type="Gene3D" id="1.10.10.10">
    <property type="entry name" value="Winged helix-like DNA-binding domain superfamily/Winged helix DNA-binding domain"/>
    <property type="match status" value="1"/>
</dbReference>
<dbReference type="AlphaFoldDB" id="A0A249VZD8"/>
<dbReference type="GO" id="GO:0003677">
    <property type="term" value="F:DNA binding"/>
    <property type="evidence" value="ECO:0007669"/>
    <property type="project" value="UniProtKB-KW"/>
</dbReference>
<comment type="similarity">
    <text evidence="1">Belongs to the LysR transcriptional regulatory family.</text>
</comment>
<dbReference type="InterPro" id="IPR036390">
    <property type="entry name" value="WH_DNA-bd_sf"/>
</dbReference>
<organism evidence="7">
    <name type="scientific">Vibrio parahaemolyticus</name>
    <dbReference type="NCBI Taxonomy" id="670"/>
    <lineage>
        <taxon>Bacteria</taxon>
        <taxon>Pseudomonadati</taxon>
        <taxon>Pseudomonadota</taxon>
        <taxon>Gammaproteobacteria</taxon>
        <taxon>Vibrionales</taxon>
        <taxon>Vibrionaceae</taxon>
        <taxon>Vibrio</taxon>
    </lineage>
</organism>
<sequence length="332" mass="37790">MQTRIRLTPPERNRMKNKDKNKKPLHNLDLNLLKIFRVVSEEKKTVAAAKRLNITQPAVSRAMARLREHFNDPLFVRTRYGLKPTDKGQLLSDSLPKIMDDLSNLILELDEFSPERSSANIKIAINGFFGVSFPAKLHLKLLDIAPNITIETESWSSNTISKLINGELDLGINYPLNNVPKELQTKHLATDEFQILARDAHPLSDQAIDCNDLSLYPIVTAIVPDWNENRTLIECWAERENIETETAFRSSSILSLLEVISDTDALFPTSAFLSRKHLSGLKSLSLSPQLKASFKGESQDIYLYMHYRHRNSPIYKWLIPIIESTLSSINDN</sequence>
<dbReference type="SUPFAM" id="SSF53850">
    <property type="entry name" value="Periplasmic binding protein-like II"/>
    <property type="match status" value="1"/>
</dbReference>
<evidence type="ECO:0000256" key="1">
    <source>
        <dbReference type="ARBA" id="ARBA00009437"/>
    </source>
</evidence>
<dbReference type="Pfam" id="PF03466">
    <property type="entry name" value="LysR_substrate"/>
    <property type="match status" value="1"/>
</dbReference>